<dbReference type="SUPFAM" id="SSF53067">
    <property type="entry name" value="Actin-like ATPase domain"/>
    <property type="match status" value="2"/>
</dbReference>
<feature type="region of interest" description="Disordered" evidence="2">
    <location>
        <begin position="36"/>
        <end position="118"/>
    </location>
</feature>
<dbReference type="InterPro" id="IPR004000">
    <property type="entry name" value="Actin"/>
</dbReference>
<dbReference type="CDD" id="cd10206">
    <property type="entry name" value="ASKHA_NBD_Arp8-like"/>
    <property type="match status" value="1"/>
</dbReference>
<gene>
    <name evidence="3" type="ORF">Rhopal_002952-T1</name>
</gene>
<accession>A0AAV5GMQ3</accession>
<sequence>MPSRPPPPAPIPGLPQLKFTTFAPVGFLNGKNVASSFAKSDAQSHLARRVPEPDRDRLREAKRRRLLGDENAAGQSDGTRALASAPPEGKVRSARHAPQDSATASTDATGTAAAASAAPDPLAHTLVIHPGSRWLRIGRASDLAPVAVPNVIARKTGAPVAVDDGGKGKGREVEVPVQSANGAVVGAEQAQQREKEESTPLAGTALPPLPSDNNVGSGGDVSMAEADDDADAQDWDSSSEADGSGGGAARKPRAAGATDPLSAKIASLRGDLRARMRAYKLRGQGNGNSQAATYNESVRPQDMEEDFEGDVEWTMGESEVWVGNKAVRIPDAAASGYSLRWPFSRGGFNTQPYRSSPQELLGDVQAIYTHTLRDELGIEEEDIPDYGVIFLIPDLYDEVYVREMSELLLRTMGFKQLCLIQESVAATFGAGLSSACVIDIGSRTSSITCIEEGLVLPESRMLLDFGGDDVTTFLLSLLQRIHFPYKEADLTKWYDWVVIEELKERLVVLSEGDIGLNLYDLYVRHPGLLTKKYSMRVYDDCILAPYALFAPRVIDFEQKRVTQYELWDKEVDSNVEIGASDVTTAMRNSVKHLLVGPAPPAASASTPALPAAASSALQRADSSHRASPAPGSNTATPALEDPNSAAFSTLPPQAALPALPSAAASLAGSPAPENGGTSGTPKPPAAAPAPAPPQNVDVRFESSKLPLDVAVVESILAAGPAEERLKKVAANLLIVGGTGGIHNVGFAVQSRVAPVIMARVPAVKEVQYVPCPKEIEPENVAWKGVGALGRLEGAQDLWVRREEYDALGMRAVRERCFYWA</sequence>
<dbReference type="Gene3D" id="3.30.420.580">
    <property type="match status" value="1"/>
</dbReference>
<feature type="region of interest" description="Disordered" evidence="2">
    <location>
        <begin position="662"/>
        <end position="697"/>
    </location>
</feature>
<feature type="compositionally biased region" description="Low complexity" evidence="2">
    <location>
        <begin position="601"/>
        <end position="616"/>
    </location>
</feature>
<organism evidence="3 4">
    <name type="scientific">Rhodotorula paludigena</name>
    <dbReference type="NCBI Taxonomy" id="86838"/>
    <lineage>
        <taxon>Eukaryota</taxon>
        <taxon>Fungi</taxon>
        <taxon>Dikarya</taxon>
        <taxon>Basidiomycota</taxon>
        <taxon>Pucciniomycotina</taxon>
        <taxon>Microbotryomycetes</taxon>
        <taxon>Sporidiobolales</taxon>
        <taxon>Sporidiobolaceae</taxon>
        <taxon>Rhodotorula</taxon>
    </lineage>
</organism>
<protein>
    <recommendedName>
        <fullName evidence="5">Actin-related protein 8</fullName>
    </recommendedName>
</protein>
<evidence type="ECO:0000313" key="3">
    <source>
        <dbReference type="EMBL" id="GJN89963.1"/>
    </source>
</evidence>
<comment type="similarity">
    <text evidence="1">Belongs to the actin family.</text>
</comment>
<evidence type="ECO:0000256" key="1">
    <source>
        <dbReference type="RuleBase" id="RU000487"/>
    </source>
</evidence>
<dbReference type="EMBL" id="BQKY01000006">
    <property type="protein sequence ID" value="GJN89963.1"/>
    <property type="molecule type" value="Genomic_DNA"/>
</dbReference>
<feature type="compositionally biased region" description="Low complexity" evidence="2">
    <location>
        <begin position="99"/>
        <end position="118"/>
    </location>
</feature>
<name>A0AAV5GMQ3_9BASI</name>
<comment type="caution">
    <text evidence="3">The sequence shown here is derived from an EMBL/GenBank/DDBJ whole genome shotgun (WGS) entry which is preliminary data.</text>
</comment>
<dbReference type="PANTHER" id="PTHR11937">
    <property type="entry name" value="ACTIN"/>
    <property type="match status" value="1"/>
</dbReference>
<dbReference type="InterPro" id="IPR043129">
    <property type="entry name" value="ATPase_NBD"/>
</dbReference>
<feature type="compositionally biased region" description="Pro residues" evidence="2">
    <location>
        <begin position="681"/>
        <end position="693"/>
    </location>
</feature>
<dbReference type="AlphaFoldDB" id="A0AAV5GMQ3"/>
<dbReference type="Gene3D" id="3.90.640.10">
    <property type="entry name" value="Actin, Chain A, domain 4"/>
    <property type="match status" value="1"/>
</dbReference>
<proteinExistence type="inferred from homology"/>
<feature type="region of interest" description="Disordered" evidence="2">
    <location>
        <begin position="182"/>
        <end position="262"/>
    </location>
</feature>
<dbReference type="Gene3D" id="3.30.420.40">
    <property type="match status" value="3"/>
</dbReference>
<feature type="compositionally biased region" description="Low complexity" evidence="2">
    <location>
        <begin position="662"/>
        <end position="672"/>
    </location>
</feature>
<evidence type="ECO:0000313" key="4">
    <source>
        <dbReference type="Proteomes" id="UP001342314"/>
    </source>
</evidence>
<dbReference type="SMART" id="SM00268">
    <property type="entry name" value="ACTIN"/>
    <property type="match status" value="1"/>
</dbReference>
<dbReference type="Proteomes" id="UP001342314">
    <property type="component" value="Unassembled WGS sequence"/>
</dbReference>
<feature type="region of interest" description="Disordered" evidence="2">
    <location>
        <begin position="599"/>
        <end position="650"/>
    </location>
</feature>
<dbReference type="Pfam" id="PF00022">
    <property type="entry name" value="Actin"/>
    <property type="match status" value="2"/>
</dbReference>
<reference evidence="3 4" key="1">
    <citation type="submission" date="2021-12" db="EMBL/GenBank/DDBJ databases">
        <title>High titer production of polyol ester of fatty acids by Rhodotorula paludigena BS15 towards product separation-free biomass refinery.</title>
        <authorList>
            <person name="Mano J."/>
            <person name="Ono H."/>
            <person name="Tanaka T."/>
            <person name="Naito K."/>
            <person name="Sushida H."/>
            <person name="Ike M."/>
            <person name="Tokuyasu K."/>
            <person name="Kitaoka M."/>
        </authorList>
    </citation>
    <scope>NUCLEOTIDE SEQUENCE [LARGE SCALE GENOMIC DNA]</scope>
    <source>
        <strain evidence="3 4">BS15</strain>
    </source>
</reference>
<keyword evidence="4" id="KW-1185">Reference proteome</keyword>
<feature type="compositionally biased region" description="Basic and acidic residues" evidence="2">
    <location>
        <begin position="49"/>
        <end position="59"/>
    </location>
</feature>
<feature type="compositionally biased region" description="Acidic residues" evidence="2">
    <location>
        <begin position="225"/>
        <end position="239"/>
    </location>
</feature>
<evidence type="ECO:0000256" key="2">
    <source>
        <dbReference type="SAM" id="MobiDB-lite"/>
    </source>
</evidence>
<evidence type="ECO:0008006" key="5">
    <source>
        <dbReference type="Google" id="ProtNLM"/>
    </source>
</evidence>